<dbReference type="GO" id="GO:0045777">
    <property type="term" value="P:positive regulation of blood pressure"/>
    <property type="evidence" value="ECO:0007669"/>
    <property type="project" value="TreeGrafter"/>
</dbReference>
<feature type="chain" id="PRO_5029682466" evidence="10">
    <location>
        <begin position="22"/>
        <end position="124"/>
    </location>
</feature>
<dbReference type="EMBL" id="JACAGB010000003">
    <property type="protein sequence ID" value="KAF6375502.1"/>
    <property type="molecule type" value="Genomic_DNA"/>
</dbReference>
<dbReference type="AlphaFoldDB" id="A0A7J7ZMK3"/>
<comment type="function">
    <text evidence="8">Tachykinins are active peptides which excite neurons, evoke behavioral responses, are potent vasodilators and secretagogues, and contract (directly or indirectly) many smooth muscles. Is a critical central regulator of gonadal function.</text>
</comment>
<evidence type="ECO:0000256" key="6">
    <source>
        <dbReference type="ARBA" id="ARBA00022815"/>
    </source>
</evidence>
<feature type="signal peptide" evidence="10">
    <location>
        <begin position="1"/>
        <end position="21"/>
    </location>
</feature>
<evidence type="ECO:0000313" key="12">
    <source>
        <dbReference type="Proteomes" id="UP000558488"/>
    </source>
</evidence>
<evidence type="ECO:0000256" key="9">
    <source>
        <dbReference type="SAM" id="MobiDB-lite"/>
    </source>
</evidence>
<dbReference type="GO" id="GO:0007218">
    <property type="term" value="P:neuropeptide signaling pathway"/>
    <property type="evidence" value="ECO:0007669"/>
    <property type="project" value="UniProtKB-KW"/>
</dbReference>
<evidence type="ECO:0000256" key="3">
    <source>
        <dbReference type="ARBA" id="ARBA00022525"/>
    </source>
</evidence>
<dbReference type="GO" id="GO:0007217">
    <property type="term" value="P:tachykinin receptor signaling pathway"/>
    <property type="evidence" value="ECO:0007669"/>
    <property type="project" value="InterPro"/>
</dbReference>
<organism evidence="11 12">
    <name type="scientific">Pipistrellus kuhlii</name>
    <name type="common">Kuhl's pipistrelle</name>
    <dbReference type="NCBI Taxonomy" id="59472"/>
    <lineage>
        <taxon>Eukaryota</taxon>
        <taxon>Metazoa</taxon>
        <taxon>Chordata</taxon>
        <taxon>Craniata</taxon>
        <taxon>Vertebrata</taxon>
        <taxon>Euteleostomi</taxon>
        <taxon>Mammalia</taxon>
        <taxon>Eutheria</taxon>
        <taxon>Laurasiatheria</taxon>
        <taxon>Chiroptera</taxon>
        <taxon>Yangochiroptera</taxon>
        <taxon>Vespertilionidae</taxon>
        <taxon>Pipistrellus</taxon>
    </lineage>
</organism>
<evidence type="ECO:0000256" key="10">
    <source>
        <dbReference type="SAM" id="SignalP"/>
    </source>
</evidence>
<dbReference type="PROSITE" id="PS00267">
    <property type="entry name" value="TACHYKININ"/>
    <property type="match status" value="1"/>
</dbReference>
<comment type="caution">
    <text evidence="11">The sequence shown here is derived from an EMBL/GenBank/DDBJ whole genome shotgun (WGS) entry which is preliminary data.</text>
</comment>
<evidence type="ECO:0000256" key="4">
    <source>
        <dbReference type="ARBA" id="ARBA00022685"/>
    </source>
</evidence>
<evidence type="ECO:0000256" key="1">
    <source>
        <dbReference type="ARBA" id="ARBA00004613"/>
    </source>
</evidence>
<reference evidence="11 12" key="1">
    <citation type="journal article" date="2020" name="Nature">
        <title>Six reference-quality genomes reveal evolution of bat adaptations.</title>
        <authorList>
            <person name="Jebb D."/>
            <person name="Huang Z."/>
            <person name="Pippel M."/>
            <person name="Hughes G.M."/>
            <person name="Lavrichenko K."/>
            <person name="Devanna P."/>
            <person name="Winkler S."/>
            <person name="Jermiin L.S."/>
            <person name="Skirmuntt E.C."/>
            <person name="Katzourakis A."/>
            <person name="Burkitt-Gray L."/>
            <person name="Ray D.A."/>
            <person name="Sullivan K.A.M."/>
            <person name="Roscito J.G."/>
            <person name="Kirilenko B.M."/>
            <person name="Davalos L.M."/>
            <person name="Corthals A.P."/>
            <person name="Power M.L."/>
            <person name="Jones G."/>
            <person name="Ransome R.D."/>
            <person name="Dechmann D.K.N."/>
            <person name="Locatelli A.G."/>
            <person name="Puechmaille S.J."/>
            <person name="Fedrigo O."/>
            <person name="Jarvis E.D."/>
            <person name="Hiller M."/>
            <person name="Vernes S.C."/>
            <person name="Myers E.W."/>
            <person name="Teeling E.C."/>
        </authorList>
    </citation>
    <scope>NUCLEOTIDE SEQUENCE [LARGE SCALE GENOMIC DNA]</scope>
    <source>
        <strain evidence="11">MPipKuh1</strain>
        <tissue evidence="11">Flight muscle</tissue>
    </source>
</reference>
<dbReference type="GO" id="GO:0005576">
    <property type="term" value="C:extracellular region"/>
    <property type="evidence" value="ECO:0007669"/>
    <property type="project" value="UniProtKB-SubCell"/>
</dbReference>
<accession>A0A7J7ZMK3</accession>
<evidence type="ECO:0000256" key="5">
    <source>
        <dbReference type="ARBA" id="ARBA00022729"/>
    </source>
</evidence>
<dbReference type="PRINTS" id="PR01828">
    <property type="entry name" value="NEUROKININB"/>
</dbReference>
<dbReference type="Pfam" id="PF03823">
    <property type="entry name" value="Neurokinin_B"/>
    <property type="match status" value="1"/>
</dbReference>
<dbReference type="Proteomes" id="UP000558488">
    <property type="component" value="Unassembled WGS sequence"/>
</dbReference>
<name>A0A7J7ZMK3_PIPKU</name>
<keyword evidence="3" id="KW-0964">Secreted</keyword>
<keyword evidence="6" id="KW-0027">Amidation</keyword>
<evidence type="ECO:0000256" key="2">
    <source>
        <dbReference type="ARBA" id="ARBA00007518"/>
    </source>
</evidence>
<sequence length="124" mass="13376">MRSALLLAAVLALSLALGAVGEESQEQVVPNRDHKEKKVPNIEELLKVLTNHNSVSVVDELLKALSQASKNPKKRSFLQKRDMHDFFVGLMGKRNGQPGPPAEGTPEGAPRSGSLPYPANANVE</sequence>
<dbReference type="OrthoDB" id="9397481at2759"/>
<comment type="subcellular location">
    <subcellularLocation>
        <location evidence="1">Secreted</location>
    </subcellularLocation>
</comment>
<keyword evidence="4" id="KW-0165">Cleavage on pair of basic residues</keyword>
<comment type="similarity">
    <text evidence="2">Belongs to the tachykinin family.</text>
</comment>
<keyword evidence="7" id="KW-0527">Neuropeptide</keyword>
<evidence type="ECO:0000256" key="8">
    <source>
        <dbReference type="ARBA" id="ARBA00045164"/>
    </source>
</evidence>
<keyword evidence="12" id="KW-1185">Reference proteome</keyword>
<dbReference type="InterPro" id="IPR013055">
    <property type="entry name" value="Tachy_Neuro_lke_CS"/>
</dbReference>
<gene>
    <name evidence="11" type="ORF">mPipKuh1_017005</name>
</gene>
<dbReference type="PANTHER" id="PTHR15536">
    <property type="entry name" value="TACHYKININ-3"/>
    <property type="match status" value="1"/>
</dbReference>
<dbReference type="PANTHER" id="PTHR15536:SF1">
    <property type="entry name" value="TACHYKININ-3"/>
    <property type="match status" value="1"/>
</dbReference>
<proteinExistence type="inferred from homology"/>
<dbReference type="InterPro" id="IPR003635">
    <property type="entry name" value="Neurokinin-B/TAC3"/>
</dbReference>
<protein>
    <submittedName>
        <fullName evidence="11">Tachykinin 3</fullName>
    </submittedName>
</protein>
<feature type="region of interest" description="Disordered" evidence="9">
    <location>
        <begin position="90"/>
        <end position="124"/>
    </location>
</feature>
<keyword evidence="5 10" id="KW-0732">Signal</keyword>
<evidence type="ECO:0000256" key="7">
    <source>
        <dbReference type="ARBA" id="ARBA00023320"/>
    </source>
</evidence>
<evidence type="ECO:0000313" key="11">
    <source>
        <dbReference type="EMBL" id="KAF6375502.1"/>
    </source>
</evidence>